<gene>
    <name evidence="2" type="ORF">PCANC_11280</name>
</gene>
<evidence type="ECO:0000256" key="1">
    <source>
        <dbReference type="SAM" id="MobiDB-lite"/>
    </source>
</evidence>
<feature type="compositionally biased region" description="Basic residues" evidence="1">
    <location>
        <begin position="69"/>
        <end position="80"/>
    </location>
</feature>
<comment type="caution">
    <text evidence="2">The sequence shown here is derived from an EMBL/GenBank/DDBJ whole genome shotgun (WGS) entry which is preliminary data.</text>
</comment>
<sequence length="106" mass="11354">MCSLGGDDYGVNGDCLVERCHAVLGLVLEQPWAGENTLLPASSRAEPLRNPATMFAPVLSCELANHQQHHIKFSSPRRRSSSSSGTGWNGSLVQPPPREGLGLFLA</sequence>
<dbReference type="AlphaFoldDB" id="A0A2N5V5D7"/>
<evidence type="ECO:0000313" key="3">
    <source>
        <dbReference type="Proteomes" id="UP000235388"/>
    </source>
</evidence>
<keyword evidence="3" id="KW-1185">Reference proteome</keyword>
<dbReference type="EMBL" id="PGCJ01000130">
    <property type="protein sequence ID" value="PLW45205.1"/>
    <property type="molecule type" value="Genomic_DNA"/>
</dbReference>
<organism evidence="2 3">
    <name type="scientific">Puccinia coronata f. sp. avenae</name>
    <dbReference type="NCBI Taxonomy" id="200324"/>
    <lineage>
        <taxon>Eukaryota</taxon>
        <taxon>Fungi</taxon>
        <taxon>Dikarya</taxon>
        <taxon>Basidiomycota</taxon>
        <taxon>Pucciniomycotina</taxon>
        <taxon>Pucciniomycetes</taxon>
        <taxon>Pucciniales</taxon>
        <taxon>Pucciniaceae</taxon>
        <taxon>Puccinia</taxon>
    </lineage>
</organism>
<proteinExistence type="predicted"/>
<protein>
    <submittedName>
        <fullName evidence="2">Uncharacterized protein</fullName>
    </submittedName>
</protein>
<name>A0A2N5V5D7_9BASI</name>
<dbReference type="Proteomes" id="UP000235388">
    <property type="component" value="Unassembled WGS sequence"/>
</dbReference>
<reference evidence="2 3" key="1">
    <citation type="submission" date="2017-11" db="EMBL/GenBank/DDBJ databases">
        <title>De novo assembly and phasing of dikaryotic genomes from two isolates of Puccinia coronata f. sp. avenae, the causal agent of oat crown rust.</title>
        <authorList>
            <person name="Miller M.E."/>
            <person name="Zhang Y."/>
            <person name="Omidvar V."/>
            <person name="Sperschneider J."/>
            <person name="Schwessinger B."/>
            <person name="Raley C."/>
            <person name="Palmer J.M."/>
            <person name="Garnica D."/>
            <person name="Upadhyaya N."/>
            <person name="Rathjen J."/>
            <person name="Taylor J.M."/>
            <person name="Park R.F."/>
            <person name="Dodds P.N."/>
            <person name="Hirsch C.D."/>
            <person name="Kianian S.F."/>
            <person name="Figueroa M."/>
        </authorList>
    </citation>
    <scope>NUCLEOTIDE SEQUENCE [LARGE SCALE GENOMIC DNA]</scope>
    <source>
        <strain evidence="2">12NC29</strain>
    </source>
</reference>
<accession>A0A2N5V5D7</accession>
<evidence type="ECO:0000313" key="2">
    <source>
        <dbReference type="EMBL" id="PLW45205.1"/>
    </source>
</evidence>
<feature type="region of interest" description="Disordered" evidence="1">
    <location>
        <begin position="69"/>
        <end position="106"/>
    </location>
</feature>